<dbReference type="AlphaFoldDB" id="M7YPR0"/>
<feature type="compositionally biased region" description="Basic and acidic residues" evidence="1">
    <location>
        <begin position="161"/>
        <end position="184"/>
    </location>
</feature>
<evidence type="ECO:0000313" key="2">
    <source>
        <dbReference type="EMBL" id="EMS49397.1"/>
    </source>
</evidence>
<sequence>MGVILIGQLHIKTSTLILRHTALHQRSPRTHLSSIPFLSLSRHISPQLRCLRLKENYIAPTNHGPKPAHACIDWVVLGWIAPGRSPSSDFMGCGSADELADQEQGFGDALRTDMEYLLLIRRLRRKMELHLKIRGQEEEEDGATLDPKAEEEENEASITGADKEREAESLPRVLKGDLGRRSGEASEQSGRCEASGLEGVWSG</sequence>
<accession>M7YPR0</accession>
<dbReference type="EMBL" id="KD243709">
    <property type="protein sequence ID" value="EMS49397.1"/>
    <property type="molecule type" value="Genomic_DNA"/>
</dbReference>
<proteinExistence type="predicted"/>
<evidence type="ECO:0000256" key="1">
    <source>
        <dbReference type="SAM" id="MobiDB-lite"/>
    </source>
</evidence>
<gene>
    <name evidence="2" type="ORF">TRIUR3_14632</name>
</gene>
<reference evidence="2" key="1">
    <citation type="journal article" date="2013" name="Nature">
        <title>Draft genome of the wheat A-genome progenitor Triticum urartu.</title>
        <authorList>
            <person name="Ling H.Q."/>
            <person name="Zhao S."/>
            <person name="Liu D."/>
            <person name="Wang J."/>
            <person name="Sun H."/>
            <person name="Zhang C."/>
            <person name="Fan H."/>
            <person name="Li D."/>
            <person name="Dong L."/>
            <person name="Tao Y."/>
            <person name="Gao C."/>
            <person name="Wu H."/>
            <person name="Li Y."/>
            <person name="Cui Y."/>
            <person name="Guo X."/>
            <person name="Zheng S."/>
            <person name="Wang B."/>
            <person name="Yu K."/>
            <person name="Liang Q."/>
            <person name="Yang W."/>
            <person name="Lou X."/>
            <person name="Chen J."/>
            <person name="Feng M."/>
            <person name="Jian J."/>
            <person name="Zhang X."/>
            <person name="Luo G."/>
            <person name="Jiang Y."/>
            <person name="Liu J."/>
            <person name="Wang Z."/>
            <person name="Sha Y."/>
            <person name="Zhang B."/>
            <person name="Wu H."/>
            <person name="Tang D."/>
            <person name="Shen Q."/>
            <person name="Xue P."/>
            <person name="Zou S."/>
            <person name="Wang X."/>
            <person name="Liu X."/>
            <person name="Wang F."/>
            <person name="Yang Y."/>
            <person name="An X."/>
            <person name="Dong Z."/>
            <person name="Zhang K."/>
            <person name="Zhang X."/>
            <person name="Luo M.C."/>
            <person name="Dvorak J."/>
            <person name="Tong Y."/>
            <person name="Wang J."/>
            <person name="Yang H."/>
            <person name="Li Z."/>
            <person name="Wang D."/>
            <person name="Zhang A."/>
            <person name="Wang J."/>
        </authorList>
    </citation>
    <scope>NUCLEOTIDE SEQUENCE</scope>
</reference>
<organism evidence="2">
    <name type="scientific">Triticum urartu</name>
    <name type="common">Red wild einkorn</name>
    <name type="synonym">Crithodium urartu</name>
    <dbReference type="NCBI Taxonomy" id="4572"/>
    <lineage>
        <taxon>Eukaryota</taxon>
        <taxon>Viridiplantae</taxon>
        <taxon>Streptophyta</taxon>
        <taxon>Embryophyta</taxon>
        <taxon>Tracheophyta</taxon>
        <taxon>Spermatophyta</taxon>
        <taxon>Magnoliopsida</taxon>
        <taxon>Liliopsida</taxon>
        <taxon>Poales</taxon>
        <taxon>Poaceae</taxon>
        <taxon>BOP clade</taxon>
        <taxon>Pooideae</taxon>
        <taxon>Triticodae</taxon>
        <taxon>Triticeae</taxon>
        <taxon>Triticinae</taxon>
        <taxon>Triticum</taxon>
    </lineage>
</organism>
<feature type="region of interest" description="Disordered" evidence="1">
    <location>
        <begin position="136"/>
        <end position="203"/>
    </location>
</feature>
<feature type="compositionally biased region" description="Acidic residues" evidence="1">
    <location>
        <begin position="137"/>
        <end position="155"/>
    </location>
</feature>
<name>M7YPR0_TRIUA</name>
<protein>
    <submittedName>
        <fullName evidence="2">Uncharacterized protein</fullName>
    </submittedName>
</protein>